<dbReference type="PROSITE" id="PS50110">
    <property type="entry name" value="RESPONSE_REGULATORY"/>
    <property type="match status" value="1"/>
</dbReference>
<dbReference type="InterPro" id="IPR027417">
    <property type="entry name" value="P-loop_NTPase"/>
</dbReference>
<dbReference type="eggNOG" id="COG2204">
    <property type="taxonomic scope" value="Bacteria"/>
</dbReference>
<keyword evidence="3" id="KW-0597">Phosphoprotein</keyword>
<evidence type="ECO:0000259" key="5">
    <source>
        <dbReference type="PROSITE" id="PS50110"/>
    </source>
</evidence>
<dbReference type="OrthoDB" id="190609at2"/>
<dbReference type="CDD" id="cd00156">
    <property type="entry name" value="REC"/>
    <property type="match status" value="1"/>
</dbReference>
<dbReference type="AlphaFoldDB" id="D5EJ35"/>
<dbReference type="Proteomes" id="UP000000925">
    <property type="component" value="Chromosome"/>
</dbReference>
<keyword evidence="2" id="KW-0067">ATP-binding</keyword>
<dbReference type="STRING" id="583355.Caka_1415"/>
<dbReference type="Gene3D" id="3.40.50.2300">
    <property type="match status" value="1"/>
</dbReference>
<dbReference type="GO" id="GO:0005524">
    <property type="term" value="F:ATP binding"/>
    <property type="evidence" value="ECO:0007669"/>
    <property type="project" value="UniProtKB-KW"/>
</dbReference>
<dbReference type="GO" id="GO:0006355">
    <property type="term" value="P:regulation of DNA-templated transcription"/>
    <property type="evidence" value="ECO:0007669"/>
    <property type="project" value="InterPro"/>
</dbReference>
<reference evidence="6 7" key="1">
    <citation type="journal article" date="2010" name="Stand. Genomic Sci.">
        <title>Complete genome sequence of Coraliomargarita akajimensis type strain (04OKA010-24).</title>
        <authorList>
            <person name="Mavromatis K."/>
            <person name="Abt B."/>
            <person name="Brambilla E."/>
            <person name="Lapidus A."/>
            <person name="Copeland A."/>
            <person name="Deshpande S."/>
            <person name="Nolan M."/>
            <person name="Lucas S."/>
            <person name="Tice H."/>
            <person name="Cheng J.F."/>
            <person name="Han C."/>
            <person name="Detter J.C."/>
            <person name="Woyke T."/>
            <person name="Goodwin L."/>
            <person name="Pitluck S."/>
            <person name="Held B."/>
            <person name="Brettin T."/>
            <person name="Tapia R."/>
            <person name="Ivanova N."/>
            <person name="Mikhailova N."/>
            <person name="Pati A."/>
            <person name="Liolios K."/>
            <person name="Chen A."/>
            <person name="Palaniappan K."/>
            <person name="Land M."/>
            <person name="Hauser L."/>
            <person name="Chang Y.J."/>
            <person name="Jeffries C.D."/>
            <person name="Rohde M."/>
            <person name="Goker M."/>
            <person name="Bristow J."/>
            <person name="Eisen J.A."/>
            <person name="Markowitz V."/>
            <person name="Hugenholtz P."/>
            <person name="Klenk H.P."/>
            <person name="Kyrpides N.C."/>
        </authorList>
    </citation>
    <scope>NUCLEOTIDE SEQUENCE [LARGE SCALE GENOMIC DNA]</scope>
    <source>
        <strain evidence="7">DSM 45221 / IAM 15411 / JCM 23193 / KCTC 12865</strain>
    </source>
</reference>
<keyword evidence="7" id="KW-1185">Reference proteome</keyword>
<dbReference type="Pfam" id="PF00072">
    <property type="entry name" value="Response_reg"/>
    <property type="match status" value="1"/>
</dbReference>
<evidence type="ECO:0000313" key="6">
    <source>
        <dbReference type="EMBL" id="ADE54434.1"/>
    </source>
</evidence>
<dbReference type="HOGENOM" id="CLU_000445_0_6_0"/>
<evidence type="ECO:0000256" key="2">
    <source>
        <dbReference type="ARBA" id="ARBA00022840"/>
    </source>
</evidence>
<protein>
    <submittedName>
        <fullName evidence="6">Putative two component, sigma54 specific, transcriptional regulator, Fis family</fullName>
    </submittedName>
</protein>
<evidence type="ECO:0000313" key="7">
    <source>
        <dbReference type="Proteomes" id="UP000000925"/>
    </source>
</evidence>
<gene>
    <name evidence="6" type="ordered locus">Caka_1415</name>
</gene>
<dbReference type="InterPro" id="IPR002078">
    <property type="entry name" value="Sigma_54_int"/>
</dbReference>
<dbReference type="GO" id="GO:0000160">
    <property type="term" value="P:phosphorelay signal transduction system"/>
    <property type="evidence" value="ECO:0007669"/>
    <property type="project" value="InterPro"/>
</dbReference>
<dbReference type="PROSITE" id="PS50045">
    <property type="entry name" value="SIGMA54_INTERACT_4"/>
    <property type="match status" value="1"/>
</dbReference>
<evidence type="ECO:0000256" key="1">
    <source>
        <dbReference type="ARBA" id="ARBA00022741"/>
    </source>
</evidence>
<accession>D5EJ35</accession>
<dbReference type="KEGG" id="caa:Caka_1415"/>
<evidence type="ECO:0000256" key="3">
    <source>
        <dbReference type="PROSITE-ProRule" id="PRU00169"/>
    </source>
</evidence>
<dbReference type="Gene3D" id="3.40.50.300">
    <property type="entry name" value="P-loop containing nucleotide triphosphate hydrolases"/>
    <property type="match status" value="1"/>
</dbReference>
<evidence type="ECO:0000259" key="4">
    <source>
        <dbReference type="PROSITE" id="PS50045"/>
    </source>
</evidence>
<feature type="domain" description="Response regulatory" evidence="5">
    <location>
        <begin position="6"/>
        <end position="120"/>
    </location>
</feature>
<dbReference type="SMART" id="SM00448">
    <property type="entry name" value="REC"/>
    <property type="match status" value="1"/>
</dbReference>
<dbReference type="SUPFAM" id="SSF52540">
    <property type="entry name" value="P-loop containing nucleoside triphosphate hydrolases"/>
    <property type="match status" value="1"/>
</dbReference>
<feature type="modified residue" description="4-aspartylphosphate" evidence="3">
    <location>
        <position position="55"/>
    </location>
</feature>
<organism evidence="6 7">
    <name type="scientific">Coraliomargarita akajimensis (strain DSM 45221 / IAM 15411 / JCM 23193 / KCTC 12865 / 04OKA010-24)</name>
    <dbReference type="NCBI Taxonomy" id="583355"/>
    <lineage>
        <taxon>Bacteria</taxon>
        <taxon>Pseudomonadati</taxon>
        <taxon>Verrucomicrobiota</taxon>
        <taxon>Opitutia</taxon>
        <taxon>Puniceicoccales</taxon>
        <taxon>Coraliomargaritaceae</taxon>
        <taxon>Coraliomargarita</taxon>
    </lineage>
</organism>
<keyword evidence="1" id="KW-0547">Nucleotide-binding</keyword>
<name>D5EJ35_CORAD</name>
<sequence length="363" mass="40210">MPSSASILVVDDSAVDREIVSIACSSLECSVEMASGGAEALELYKEKRHTLVLTDYQMAPLNGIDLVLRLKECDPDVECILMTGFPDAQLLNFVQEHELASIITKPIRPGNLRDQLRVALNRDRGATVETSGIALSNRMDDCLPLLGESLEICGVRKRITQLLETSKPLLIQGAVDGGKLEIAQFLHQHGRYGESHYIECHCADMDDASAEAQLLREDGTWGALLQAARNGTLVIANVERLSLPIQQALASQYKAICEAMHVITLADGSLDDLMEEGRLDDLLYFELSLEMLQIPSLMERLMDVDAMVRHIVGNPKRYRLQRELNAIELDALVAMVRRSGVELNTRVVLEQVRDFCQPLSSSQ</sequence>
<dbReference type="RefSeq" id="WP_013043156.1">
    <property type="nucleotide sequence ID" value="NC_014008.1"/>
</dbReference>
<dbReference type="Pfam" id="PF14532">
    <property type="entry name" value="Sigma54_activ_2"/>
    <property type="match status" value="1"/>
</dbReference>
<dbReference type="SUPFAM" id="SSF52172">
    <property type="entry name" value="CheY-like"/>
    <property type="match status" value="1"/>
</dbReference>
<feature type="domain" description="Sigma-54 factor interaction" evidence="4">
    <location>
        <begin position="145"/>
        <end position="312"/>
    </location>
</feature>
<dbReference type="EMBL" id="CP001998">
    <property type="protein sequence ID" value="ADE54434.1"/>
    <property type="molecule type" value="Genomic_DNA"/>
</dbReference>
<dbReference type="InterPro" id="IPR001789">
    <property type="entry name" value="Sig_transdc_resp-reg_receiver"/>
</dbReference>
<dbReference type="PANTHER" id="PTHR32071">
    <property type="entry name" value="TRANSCRIPTIONAL REGULATORY PROTEIN"/>
    <property type="match status" value="1"/>
</dbReference>
<proteinExistence type="predicted"/>
<dbReference type="InterPro" id="IPR011006">
    <property type="entry name" value="CheY-like_superfamily"/>
</dbReference>